<gene>
    <name evidence="2" type="ORF">PoB_005289600</name>
</gene>
<keyword evidence="3" id="KW-1185">Reference proteome</keyword>
<name>A0AAV4C0V8_9GAST</name>
<dbReference type="AlphaFoldDB" id="A0AAV4C0V8"/>
<organism evidence="2 3">
    <name type="scientific">Plakobranchus ocellatus</name>
    <dbReference type="NCBI Taxonomy" id="259542"/>
    <lineage>
        <taxon>Eukaryota</taxon>
        <taxon>Metazoa</taxon>
        <taxon>Spiralia</taxon>
        <taxon>Lophotrochozoa</taxon>
        <taxon>Mollusca</taxon>
        <taxon>Gastropoda</taxon>
        <taxon>Heterobranchia</taxon>
        <taxon>Euthyneura</taxon>
        <taxon>Panpulmonata</taxon>
        <taxon>Sacoglossa</taxon>
        <taxon>Placobranchoidea</taxon>
        <taxon>Plakobranchidae</taxon>
        <taxon>Plakobranchus</taxon>
    </lineage>
</organism>
<proteinExistence type="predicted"/>
<feature type="region of interest" description="Disordered" evidence="1">
    <location>
        <begin position="1"/>
        <end position="34"/>
    </location>
</feature>
<feature type="compositionally biased region" description="Polar residues" evidence="1">
    <location>
        <begin position="1"/>
        <end position="26"/>
    </location>
</feature>
<dbReference type="EMBL" id="BLXT01005830">
    <property type="protein sequence ID" value="GFO26391.1"/>
    <property type="molecule type" value="Genomic_DNA"/>
</dbReference>
<comment type="caution">
    <text evidence="2">The sequence shown here is derived from an EMBL/GenBank/DDBJ whole genome shotgun (WGS) entry which is preliminary data.</text>
</comment>
<protein>
    <submittedName>
        <fullName evidence="2">Uncharacterized protein</fullName>
    </submittedName>
</protein>
<accession>A0AAV4C0V8</accession>
<evidence type="ECO:0000313" key="3">
    <source>
        <dbReference type="Proteomes" id="UP000735302"/>
    </source>
</evidence>
<dbReference type="Proteomes" id="UP000735302">
    <property type="component" value="Unassembled WGS sequence"/>
</dbReference>
<evidence type="ECO:0000313" key="2">
    <source>
        <dbReference type="EMBL" id="GFO26391.1"/>
    </source>
</evidence>
<sequence length="130" mass="13907">MEKSSIDTQPHATCSSPLDLMASSTPVKPKVTTKDSTASPLLKHKFTFSHSLGWAPVSLNEILWRQDRVVMGEGRKCLVHVPQSSHAIGARPGSIQCQTSDKRAAFASAGNRASAAVLSDNVNLSEGYLC</sequence>
<reference evidence="2 3" key="1">
    <citation type="journal article" date="2021" name="Elife">
        <title>Chloroplast acquisition without the gene transfer in kleptoplastic sea slugs, Plakobranchus ocellatus.</title>
        <authorList>
            <person name="Maeda T."/>
            <person name="Takahashi S."/>
            <person name="Yoshida T."/>
            <person name="Shimamura S."/>
            <person name="Takaki Y."/>
            <person name="Nagai Y."/>
            <person name="Toyoda A."/>
            <person name="Suzuki Y."/>
            <person name="Arimoto A."/>
            <person name="Ishii H."/>
            <person name="Satoh N."/>
            <person name="Nishiyama T."/>
            <person name="Hasebe M."/>
            <person name="Maruyama T."/>
            <person name="Minagawa J."/>
            <person name="Obokata J."/>
            <person name="Shigenobu S."/>
        </authorList>
    </citation>
    <scope>NUCLEOTIDE SEQUENCE [LARGE SCALE GENOMIC DNA]</scope>
</reference>
<evidence type="ECO:0000256" key="1">
    <source>
        <dbReference type="SAM" id="MobiDB-lite"/>
    </source>
</evidence>